<gene>
    <name evidence="2" type="ORF">GGI19_007018</name>
</gene>
<dbReference type="AlphaFoldDB" id="A0A9W8GPM2"/>
<dbReference type="EMBL" id="JANBUH010002076">
    <property type="protein sequence ID" value="KAJ2740953.1"/>
    <property type="molecule type" value="Genomic_DNA"/>
</dbReference>
<feature type="region of interest" description="Disordered" evidence="1">
    <location>
        <begin position="73"/>
        <end position="118"/>
    </location>
</feature>
<evidence type="ECO:0000313" key="2">
    <source>
        <dbReference type="EMBL" id="KAJ2740953.1"/>
    </source>
</evidence>
<protein>
    <submittedName>
        <fullName evidence="2">Uncharacterized protein</fullName>
    </submittedName>
</protein>
<sequence length="282" mass="29882">MCDVADDYLVSEVFDESPVVYAAMPGLTIPLETAGTSLNDPLLSPNESIISSRHDSGYRSKRRRYTFSSLRITDSPSFSAQNTPPARSPQSQCRDTYGLNSQGTRPKTLNSNGAGLSHISPELMPYFKSTAAQSISGERTDNVMQTTPSSEAWARIGSQEHSSPALTCLPMQPSSPNVGSDIDSMPQELPPPSMKQTAATDIAPVAQSLGPTHTEATQTASAGTTVTSTPVVPAATITAATVPVSKDEEAPATKEHSPNAYLRSAYPALIKRLSDSPIKSAE</sequence>
<dbReference type="OrthoDB" id="5591381at2759"/>
<proteinExistence type="predicted"/>
<feature type="compositionally biased region" description="Low complexity" evidence="1">
    <location>
        <begin position="216"/>
        <end position="231"/>
    </location>
</feature>
<reference evidence="2" key="1">
    <citation type="submission" date="2022-07" db="EMBL/GenBank/DDBJ databases">
        <title>Phylogenomic reconstructions and comparative analyses of Kickxellomycotina fungi.</title>
        <authorList>
            <person name="Reynolds N.K."/>
            <person name="Stajich J.E."/>
            <person name="Barry K."/>
            <person name="Grigoriev I.V."/>
            <person name="Crous P."/>
            <person name="Smith M.E."/>
        </authorList>
    </citation>
    <scope>NUCLEOTIDE SEQUENCE</scope>
    <source>
        <strain evidence="2">BCRC 34297</strain>
    </source>
</reference>
<keyword evidence="3" id="KW-1185">Reference proteome</keyword>
<evidence type="ECO:0000313" key="3">
    <source>
        <dbReference type="Proteomes" id="UP001140011"/>
    </source>
</evidence>
<name>A0A9W8GPM2_9FUNG</name>
<feature type="non-terminal residue" evidence="2">
    <location>
        <position position="282"/>
    </location>
</feature>
<organism evidence="2 3">
    <name type="scientific">Coemansia pectinata</name>
    <dbReference type="NCBI Taxonomy" id="1052879"/>
    <lineage>
        <taxon>Eukaryota</taxon>
        <taxon>Fungi</taxon>
        <taxon>Fungi incertae sedis</taxon>
        <taxon>Zoopagomycota</taxon>
        <taxon>Kickxellomycotina</taxon>
        <taxon>Kickxellomycetes</taxon>
        <taxon>Kickxellales</taxon>
        <taxon>Kickxellaceae</taxon>
        <taxon>Coemansia</taxon>
    </lineage>
</organism>
<feature type="compositionally biased region" description="Polar residues" evidence="1">
    <location>
        <begin position="73"/>
        <end position="114"/>
    </location>
</feature>
<evidence type="ECO:0000256" key="1">
    <source>
        <dbReference type="SAM" id="MobiDB-lite"/>
    </source>
</evidence>
<feature type="region of interest" description="Disordered" evidence="1">
    <location>
        <begin position="164"/>
        <end position="231"/>
    </location>
</feature>
<comment type="caution">
    <text evidence="2">The sequence shown here is derived from an EMBL/GenBank/DDBJ whole genome shotgun (WGS) entry which is preliminary data.</text>
</comment>
<dbReference type="Proteomes" id="UP001140011">
    <property type="component" value="Unassembled WGS sequence"/>
</dbReference>
<accession>A0A9W8GPM2</accession>